<dbReference type="Proteomes" id="UP001177080">
    <property type="component" value="Unassembled WGS sequence"/>
</dbReference>
<evidence type="ECO:0000313" key="2">
    <source>
        <dbReference type="Proteomes" id="UP001177080"/>
    </source>
</evidence>
<reference evidence="1" key="1">
    <citation type="submission" date="2022-04" db="EMBL/GenBank/DDBJ databases">
        <title>Shinella lacus sp. nov., a novel member of the genus Shinella from water.</title>
        <authorList>
            <person name="Deng Y."/>
        </authorList>
    </citation>
    <scope>NUCLEOTIDE SEQUENCE</scope>
    <source>
        <strain evidence="1">JCM 31239</strain>
    </source>
</reference>
<dbReference type="EMBL" id="WHSC02000011">
    <property type="protein sequence ID" value="MDO6124231.1"/>
    <property type="molecule type" value="Genomic_DNA"/>
</dbReference>
<organism evidence="1 2">
    <name type="scientific">Shinella curvata</name>
    <dbReference type="NCBI Taxonomy" id="1817964"/>
    <lineage>
        <taxon>Bacteria</taxon>
        <taxon>Pseudomonadati</taxon>
        <taxon>Pseudomonadota</taxon>
        <taxon>Alphaproteobacteria</taxon>
        <taxon>Hyphomicrobiales</taxon>
        <taxon>Rhizobiaceae</taxon>
        <taxon>Shinella</taxon>
    </lineage>
</organism>
<proteinExistence type="predicted"/>
<comment type="caution">
    <text evidence="1">The sequence shown here is derived from an EMBL/GenBank/DDBJ whole genome shotgun (WGS) entry which is preliminary data.</text>
</comment>
<protein>
    <submittedName>
        <fullName evidence="1">DUF2934 domain-containing protein</fullName>
    </submittedName>
</protein>
<dbReference type="RefSeq" id="WP_244763820.1">
    <property type="nucleotide sequence ID" value="NZ_JALJCJ010000009.1"/>
</dbReference>
<keyword evidence="2" id="KW-1185">Reference proteome</keyword>
<accession>A0ABT8XKI3</accession>
<name>A0ABT8XKI3_9HYPH</name>
<dbReference type="InterPro" id="IPR021327">
    <property type="entry name" value="DUF2934"/>
</dbReference>
<gene>
    <name evidence="1" type="ORF">GB928_023835</name>
</gene>
<sequence>MVDFEELVRTEAYLIWESAGRPDGQDHEHWQMALARMNSRMQETRTRKTAVVVPLAVSRVVLSSRKHKRREASANRIASA</sequence>
<evidence type="ECO:0000313" key="1">
    <source>
        <dbReference type="EMBL" id="MDO6124231.1"/>
    </source>
</evidence>
<dbReference type="Pfam" id="PF11154">
    <property type="entry name" value="DUF2934"/>
    <property type="match status" value="1"/>
</dbReference>